<proteinExistence type="predicted"/>
<sequence length="204" mass="23063">MGCLLREWVRVWILALLCLVAWPGIAVAQTHAGESADLRLERSDDGLYLSAALQFDLPELAEDALYKGIPVFFVAEAQVSRERWYWSDRQVATATRHLRLSYQPLTRRWRLSTSSTAFSNTGLGVVLGQNFDELHDALMAMQRISRWKIADASEIDADAAHTVHFRFRLDMSQLPRPLQIGAVGSSGWSLLLSRQQRLLPETGR</sequence>
<evidence type="ECO:0000313" key="1">
    <source>
        <dbReference type="EMBL" id="EER59272.1"/>
    </source>
</evidence>
<dbReference type="AlphaFoldDB" id="C5T8B9"/>
<keyword evidence="2" id="KW-1185">Reference proteome</keyword>
<organism evidence="1 2">
    <name type="scientific">Acidovorax delafieldii 2AN</name>
    <dbReference type="NCBI Taxonomy" id="573060"/>
    <lineage>
        <taxon>Bacteria</taxon>
        <taxon>Pseudomonadati</taxon>
        <taxon>Pseudomonadota</taxon>
        <taxon>Betaproteobacteria</taxon>
        <taxon>Burkholderiales</taxon>
        <taxon>Comamonadaceae</taxon>
        <taxon>Acidovorax</taxon>
    </lineage>
</organism>
<dbReference type="RefSeq" id="WP_005798419.1">
    <property type="nucleotide sequence ID" value="NZ_ACQT01000143.1"/>
</dbReference>
<comment type="caution">
    <text evidence="1">The sequence shown here is derived from an EMBL/GenBank/DDBJ whole genome shotgun (WGS) entry which is preliminary data.</text>
</comment>
<name>C5T8B9_ACIDE</name>
<dbReference type="EMBL" id="ACQT01000143">
    <property type="protein sequence ID" value="EER59272.1"/>
    <property type="molecule type" value="Genomic_DNA"/>
</dbReference>
<accession>C5T8B9</accession>
<reference evidence="1 2" key="1">
    <citation type="submission" date="2009-05" db="EMBL/GenBank/DDBJ databases">
        <title>The draft genome of Acidovorax delafieldii 2AN.</title>
        <authorList>
            <consortium name="US DOE Joint Genome Institute (JGI-PGF)"/>
            <person name="Lucas S."/>
            <person name="Copeland A."/>
            <person name="Lapidus A."/>
            <person name="Glavina del Rio T."/>
            <person name="Tice H."/>
            <person name="Bruce D."/>
            <person name="Goodwin L."/>
            <person name="Pitluck S."/>
            <person name="Larimer F."/>
            <person name="Land M.L."/>
            <person name="Hauser L."/>
            <person name="Shelobolina E.S."/>
            <person name="Picardal F."/>
            <person name="Roden E."/>
            <person name="Emerson D."/>
        </authorList>
    </citation>
    <scope>NUCLEOTIDE SEQUENCE [LARGE SCALE GENOMIC DNA]</scope>
    <source>
        <strain evidence="1 2">2AN</strain>
    </source>
</reference>
<dbReference type="InterPro" id="IPR025500">
    <property type="entry name" value="DUF4390"/>
</dbReference>
<protein>
    <submittedName>
        <fullName evidence="1">Putative proline rich signal peptide protein</fullName>
    </submittedName>
</protein>
<dbReference type="Proteomes" id="UP000003856">
    <property type="component" value="Unassembled WGS sequence"/>
</dbReference>
<gene>
    <name evidence="1" type="ORF">AcdelDRAFT_3149</name>
</gene>
<dbReference type="Pfam" id="PF14334">
    <property type="entry name" value="DUF4390"/>
    <property type="match status" value="1"/>
</dbReference>
<dbReference type="PATRIC" id="fig|573060.9.peg.1880"/>
<evidence type="ECO:0000313" key="2">
    <source>
        <dbReference type="Proteomes" id="UP000003856"/>
    </source>
</evidence>